<gene>
    <name evidence="2" type="ORF">Thini_0029</name>
</gene>
<organism evidence="2 3">
    <name type="scientific">Thiothrix nivea (strain ATCC 35100 / DSM 5205 / JP2)</name>
    <dbReference type="NCBI Taxonomy" id="870187"/>
    <lineage>
        <taxon>Bacteria</taxon>
        <taxon>Pseudomonadati</taxon>
        <taxon>Pseudomonadota</taxon>
        <taxon>Gammaproteobacteria</taxon>
        <taxon>Thiotrichales</taxon>
        <taxon>Thiotrichaceae</taxon>
        <taxon>Thiothrix</taxon>
    </lineage>
</organism>
<evidence type="ECO:0000256" key="1">
    <source>
        <dbReference type="SAM" id="MobiDB-lite"/>
    </source>
</evidence>
<evidence type="ECO:0000313" key="3">
    <source>
        <dbReference type="Proteomes" id="UP000005317"/>
    </source>
</evidence>
<dbReference type="EMBL" id="JH651381">
    <property type="protein sequence ID" value="EIJ37044.1"/>
    <property type="molecule type" value="Genomic_DNA"/>
</dbReference>
<dbReference type="RefSeq" id="WP_002706506.1">
    <property type="nucleotide sequence ID" value="NZ_JH651381.1"/>
</dbReference>
<reference evidence="3" key="1">
    <citation type="journal article" date="2011" name="Stand. Genomic Sci.">
        <title>Genome sequence of the filamentous, gliding Thiothrix nivea neotype strain (JP2(T)).</title>
        <authorList>
            <person name="Lapidus A."/>
            <person name="Nolan M."/>
            <person name="Lucas S."/>
            <person name="Glavina Del Rio T."/>
            <person name="Tice H."/>
            <person name="Cheng J.F."/>
            <person name="Tapia R."/>
            <person name="Han C."/>
            <person name="Goodwin L."/>
            <person name="Pitluck S."/>
            <person name="Liolios K."/>
            <person name="Pagani I."/>
            <person name="Ivanova N."/>
            <person name="Huntemann M."/>
            <person name="Mavromatis K."/>
            <person name="Mikhailova N."/>
            <person name="Pati A."/>
            <person name="Chen A."/>
            <person name="Palaniappan K."/>
            <person name="Land M."/>
            <person name="Brambilla E.M."/>
            <person name="Rohde M."/>
            <person name="Abt B."/>
            <person name="Verbarg S."/>
            <person name="Goker M."/>
            <person name="Bristow J."/>
            <person name="Eisen J.A."/>
            <person name="Markowitz V."/>
            <person name="Hugenholtz P."/>
            <person name="Kyrpides N.C."/>
            <person name="Klenk H.P."/>
            <person name="Woyke T."/>
        </authorList>
    </citation>
    <scope>NUCLEOTIDE SEQUENCE [LARGE SCALE GENOMIC DNA]</scope>
    <source>
        <strain evidence="3">ATCC 35100 / DSM 5205 / JP2</strain>
    </source>
</reference>
<dbReference type="Proteomes" id="UP000005317">
    <property type="component" value="Unassembled WGS sequence"/>
</dbReference>
<keyword evidence="3" id="KW-1185">Reference proteome</keyword>
<protein>
    <submittedName>
        <fullName evidence="2">Uncharacterized protein</fullName>
    </submittedName>
</protein>
<evidence type="ECO:0000313" key="2">
    <source>
        <dbReference type="EMBL" id="EIJ37044.1"/>
    </source>
</evidence>
<proteinExistence type="predicted"/>
<accession>A0A656HLP4</accession>
<feature type="region of interest" description="Disordered" evidence="1">
    <location>
        <begin position="68"/>
        <end position="96"/>
    </location>
</feature>
<name>A0A656HLP4_THINJ</name>
<dbReference type="AlphaFoldDB" id="A0A656HLP4"/>
<sequence length="96" mass="10292">MQSNDTPFPSAGDNFRSVAHVQTDFELALVVLELGFPVLDDDCTYEELAEDYAVAMAEFQRQLDAGEKCTDTVPHNDGTTGINQAGEGSAILPAAK</sequence>